<comment type="subcellular location">
    <subcellularLocation>
        <location evidence="1">Cytoplasm</location>
    </subcellularLocation>
</comment>
<dbReference type="PANTHER" id="PTHR10168">
    <property type="entry name" value="GLUTAREDOXIN"/>
    <property type="match status" value="1"/>
</dbReference>
<evidence type="ECO:0000256" key="3">
    <source>
        <dbReference type="ARBA" id="ARBA00022490"/>
    </source>
</evidence>
<dbReference type="Gene3D" id="3.40.30.10">
    <property type="entry name" value="Glutaredoxin"/>
    <property type="match status" value="1"/>
</dbReference>
<dbReference type="InterPro" id="IPR011905">
    <property type="entry name" value="GlrX-like_pln_2"/>
</dbReference>
<dbReference type="PROSITE" id="PS51354">
    <property type="entry name" value="GLUTAREDOXIN_2"/>
    <property type="match status" value="1"/>
</dbReference>
<reference evidence="6" key="2">
    <citation type="journal article" date="2024" name="Plant">
        <title>Genomic evolution and insights into agronomic trait innovations of Sesamum species.</title>
        <authorList>
            <person name="Miao H."/>
            <person name="Wang L."/>
            <person name="Qu L."/>
            <person name="Liu H."/>
            <person name="Sun Y."/>
            <person name="Le M."/>
            <person name="Wang Q."/>
            <person name="Wei S."/>
            <person name="Zheng Y."/>
            <person name="Lin W."/>
            <person name="Duan Y."/>
            <person name="Cao H."/>
            <person name="Xiong S."/>
            <person name="Wang X."/>
            <person name="Wei L."/>
            <person name="Li C."/>
            <person name="Ma Q."/>
            <person name="Ju M."/>
            <person name="Zhao R."/>
            <person name="Li G."/>
            <person name="Mu C."/>
            <person name="Tian Q."/>
            <person name="Mei H."/>
            <person name="Zhang T."/>
            <person name="Gao T."/>
            <person name="Zhang H."/>
        </authorList>
    </citation>
    <scope>NUCLEOTIDE SEQUENCE</scope>
    <source>
        <strain evidence="6">G02</strain>
    </source>
</reference>
<dbReference type="SUPFAM" id="SSF52833">
    <property type="entry name" value="Thioredoxin-like"/>
    <property type="match status" value="1"/>
</dbReference>
<organism evidence="6">
    <name type="scientific">Sesamum radiatum</name>
    <name type="common">Black benniseed</name>
    <dbReference type="NCBI Taxonomy" id="300843"/>
    <lineage>
        <taxon>Eukaryota</taxon>
        <taxon>Viridiplantae</taxon>
        <taxon>Streptophyta</taxon>
        <taxon>Embryophyta</taxon>
        <taxon>Tracheophyta</taxon>
        <taxon>Spermatophyta</taxon>
        <taxon>Magnoliopsida</taxon>
        <taxon>eudicotyledons</taxon>
        <taxon>Gunneridae</taxon>
        <taxon>Pentapetalae</taxon>
        <taxon>asterids</taxon>
        <taxon>lamiids</taxon>
        <taxon>Lamiales</taxon>
        <taxon>Pedaliaceae</taxon>
        <taxon>Sesamum</taxon>
    </lineage>
</organism>
<reference evidence="6" key="1">
    <citation type="submission" date="2020-06" db="EMBL/GenBank/DDBJ databases">
        <authorList>
            <person name="Li T."/>
            <person name="Hu X."/>
            <person name="Zhang T."/>
            <person name="Song X."/>
            <person name="Zhang H."/>
            <person name="Dai N."/>
            <person name="Sheng W."/>
            <person name="Hou X."/>
            <person name="Wei L."/>
        </authorList>
    </citation>
    <scope>NUCLEOTIDE SEQUENCE</scope>
    <source>
        <strain evidence="6">G02</strain>
        <tissue evidence="6">Leaf</tissue>
    </source>
</reference>
<dbReference type="InterPro" id="IPR036249">
    <property type="entry name" value="Thioredoxin-like_sf"/>
</dbReference>
<gene>
    <name evidence="6" type="ORF">Sradi_6102000</name>
</gene>
<dbReference type="AlphaFoldDB" id="A0AAW2KL12"/>
<comment type="similarity">
    <text evidence="2">Belongs to the glutaredoxin family. CC-type subfamily.</text>
</comment>
<evidence type="ECO:0000256" key="4">
    <source>
        <dbReference type="ARBA" id="ARBA00023284"/>
    </source>
</evidence>
<keyword evidence="4" id="KW-0676">Redox-active center</keyword>
<keyword evidence="3" id="KW-0963">Cytoplasm</keyword>
<dbReference type="EMBL" id="JACGWJ010000028">
    <property type="protein sequence ID" value="KAL0306847.1"/>
    <property type="molecule type" value="Genomic_DNA"/>
</dbReference>
<feature type="domain" description="Glutaredoxin" evidence="5">
    <location>
        <begin position="26"/>
        <end position="88"/>
    </location>
</feature>
<name>A0AAW2KL12_SESRA</name>
<evidence type="ECO:0000256" key="2">
    <source>
        <dbReference type="ARBA" id="ARBA00007568"/>
    </source>
</evidence>
<sequence length="117" mass="12428">MTGIEPAPPINGGSADLKRLVKNNAVIVFGRNGCCMSLVVKILLQSLGANPTMYGVEEKDVNDVVDELRGADDGGEAVQLPAVFIGGRWFGGLDRILVSHISEELTPLLKQAGALWL</sequence>
<evidence type="ECO:0000313" key="6">
    <source>
        <dbReference type="EMBL" id="KAL0306847.1"/>
    </source>
</evidence>
<evidence type="ECO:0000259" key="5">
    <source>
        <dbReference type="Pfam" id="PF00462"/>
    </source>
</evidence>
<dbReference type="InterPro" id="IPR002109">
    <property type="entry name" value="Glutaredoxin"/>
</dbReference>
<dbReference type="GO" id="GO:0005737">
    <property type="term" value="C:cytoplasm"/>
    <property type="evidence" value="ECO:0007669"/>
    <property type="project" value="UniProtKB-SubCell"/>
</dbReference>
<dbReference type="Pfam" id="PF00462">
    <property type="entry name" value="Glutaredoxin"/>
    <property type="match status" value="1"/>
</dbReference>
<dbReference type="NCBIfam" id="TIGR02189">
    <property type="entry name" value="GlrX-like_plant"/>
    <property type="match status" value="1"/>
</dbReference>
<comment type="caution">
    <text evidence="6">The sequence shown here is derived from an EMBL/GenBank/DDBJ whole genome shotgun (WGS) entry which is preliminary data.</text>
</comment>
<accession>A0AAW2KL12</accession>
<proteinExistence type="inferred from homology"/>
<evidence type="ECO:0000256" key="1">
    <source>
        <dbReference type="ARBA" id="ARBA00004496"/>
    </source>
</evidence>
<protein>
    <submittedName>
        <fullName evidence="6">Glutaredoxin-C9</fullName>
    </submittedName>
</protein>